<comment type="caution">
    <text evidence="2">The sequence shown here is derived from an EMBL/GenBank/DDBJ whole genome shotgun (WGS) entry which is preliminary data.</text>
</comment>
<dbReference type="InterPro" id="IPR002589">
    <property type="entry name" value="Macro_dom"/>
</dbReference>
<evidence type="ECO:0000313" key="2">
    <source>
        <dbReference type="EMBL" id="MBF8437962.1"/>
    </source>
</evidence>
<reference evidence="2" key="1">
    <citation type="submission" date="2020-11" db="EMBL/GenBank/DDBJ databases">
        <title>Halonatronomonas betainensis gen. nov., sp. nov. a novel haloalkaliphilic representative of the family Halanaerobiacae capable of betaine degradation.</title>
        <authorList>
            <person name="Boltyanskaya Y."/>
            <person name="Kevbrin V."/>
            <person name="Detkova E."/>
            <person name="Grouzdev D.S."/>
            <person name="Koziaeva V."/>
            <person name="Zhilina T."/>
        </authorList>
    </citation>
    <scope>NUCLEOTIDE SEQUENCE</scope>
    <source>
        <strain evidence="2">Z-7014</strain>
    </source>
</reference>
<dbReference type="AlphaFoldDB" id="A0A931AS46"/>
<dbReference type="SMART" id="SM00506">
    <property type="entry name" value="A1pp"/>
    <property type="match status" value="1"/>
</dbReference>
<dbReference type="EMBL" id="JADPIE010000008">
    <property type="protein sequence ID" value="MBF8437962.1"/>
    <property type="molecule type" value="Genomic_DNA"/>
</dbReference>
<dbReference type="PANTHER" id="PTHR11106:SF27">
    <property type="entry name" value="MACRO DOMAIN-CONTAINING PROTEIN"/>
    <property type="match status" value="1"/>
</dbReference>
<dbReference type="InterPro" id="IPR043472">
    <property type="entry name" value="Macro_dom-like"/>
</dbReference>
<accession>A0A931AS46</accession>
<gene>
    <name evidence="2" type="ORF">I0Q91_12785</name>
</gene>
<evidence type="ECO:0000313" key="3">
    <source>
        <dbReference type="Proteomes" id="UP000621436"/>
    </source>
</evidence>
<organism evidence="2 3">
    <name type="scientific">Halonatronomonas betaini</name>
    <dbReference type="NCBI Taxonomy" id="2778430"/>
    <lineage>
        <taxon>Bacteria</taxon>
        <taxon>Bacillati</taxon>
        <taxon>Bacillota</taxon>
        <taxon>Clostridia</taxon>
        <taxon>Halanaerobiales</taxon>
        <taxon>Halarsenatibacteraceae</taxon>
        <taxon>Halonatronomonas</taxon>
    </lineage>
</organism>
<dbReference type="Proteomes" id="UP000621436">
    <property type="component" value="Unassembled WGS sequence"/>
</dbReference>
<proteinExistence type="predicted"/>
<sequence>MYKVKINGLTLEIIQGNIVKQPDLDGIVNAANAELKIGGGVAGAVHKAAGPDLTEETRPLAPIEPGEAVITGGHNLENSYIIHTLGPVYGKDKPEDKLLGDCYQNSLKIAEDNKLKSLGFPAISTGAFGYPIESAAEVTMKAIKDYLDKINYLGKIRFVLFNESDFEIYKNYAEKIF</sequence>
<dbReference type="Gene3D" id="3.40.220.10">
    <property type="entry name" value="Leucine Aminopeptidase, subunit E, domain 1"/>
    <property type="match status" value="1"/>
</dbReference>
<name>A0A931AS46_9FIRM</name>
<dbReference type="Pfam" id="PF01661">
    <property type="entry name" value="Macro"/>
    <property type="match status" value="1"/>
</dbReference>
<dbReference type="SUPFAM" id="SSF52949">
    <property type="entry name" value="Macro domain-like"/>
    <property type="match status" value="1"/>
</dbReference>
<dbReference type="RefSeq" id="WP_270455026.1">
    <property type="nucleotide sequence ID" value="NZ_JADPIE010000008.1"/>
</dbReference>
<feature type="domain" description="Macro" evidence="1">
    <location>
        <begin position="1"/>
        <end position="177"/>
    </location>
</feature>
<dbReference type="PROSITE" id="PS51154">
    <property type="entry name" value="MACRO"/>
    <property type="match status" value="1"/>
</dbReference>
<dbReference type="PANTHER" id="PTHR11106">
    <property type="entry name" value="GANGLIOSIDE INDUCED DIFFERENTIATION ASSOCIATED PROTEIN 2-RELATED"/>
    <property type="match status" value="1"/>
</dbReference>
<evidence type="ECO:0000259" key="1">
    <source>
        <dbReference type="PROSITE" id="PS51154"/>
    </source>
</evidence>
<keyword evidence="3" id="KW-1185">Reference proteome</keyword>
<protein>
    <submittedName>
        <fullName evidence="2">Macro domain-containing protein</fullName>
    </submittedName>
</protein>